<proteinExistence type="predicted"/>
<gene>
    <name evidence="1" type="ORF">CYMTET_6937</name>
</gene>
<evidence type="ECO:0000313" key="2">
    <source>
        <dbReference type="Proteomes" id="UP001190700"/>
    </source>
</evidence>
<organism evidence="1 2">
    <name type="scientific">Cymbomonas tetramitiformis</name>
    <dbReference type="NCBI Taxonomy" id="36881"/>
    <lineage>
        <taxon>Eukaryota</taxon>
        <taxon>Viridiplantae</taxon>
        <taxon>Chlorophyta</taxon>
        <taxon>Pyramimonadophyceae</taxon>
        <taxon>Pyramimonadales</taxon>
        <taxon>Pyramimonadaceae</taxon>
        <taxon>Cymbomonas</taxon>
    </lineage>
</organism>
<reference evidence="1 2" key="1">
    <citation type="journal article" date="2015" name="Genome Biol. Evol.">
        <title>Comparative Genomics of a Bacterivorous Green Alga Reveals Evolutionary Causalities and Consequences of Phago-Mixotrophic Mode of Nutrition.</title>
        <authorList>
            <person name="Burns J.A."/>
            <person name="Paasch A."/>
            <person name="Narechania A."/>
            <person name="Kim E."/>
        </authorList>
    </citation>
    <scope>NUCLEOTIDE SEQUENCE [LARGE SCALE GENOMIC DNA]</scope>
    <source>
        <strain evidence="1 2">PLY_AMNH</strain>
    </source>
</reference>
<dbReference type="Proteomes" id="UP001190700">
    <property type="component" value="Unassembled WGS sequence"/>
</dbReference>
<comment type="caution">
    <text evidence="1">The sequence shown here is derived from an EMBL/GenBank/DDBJ whole genome shotgun (WGS) entry which is preliminary data.</text>
</comment>
<keyword evidence="2" id="KW-1185">Reference proteome</keyword>
<name>A0AAE0GWL9_9CHLO</name>
<dbReference type="EMBL" id="LGRX02001805">
    <property type="protein sequence ID" value="KAK3285461.1"/>
    <property type="molecule type" value="Genomic_DNA"/>
</dbReference>
<accession>A0AAE0GWL9</accession>
<evidence type="ECO:0000313" key="1">
    <source>
        <dbReference type="EMBL" id="KAK3285461.1"/>
    </source>
</evidence>
<dbReference type="AlphaFoldDB" id="A0AAE0GWL9"/>
<protein>
    <submittedName>
        <fullName evidence="1">Uncharacterized protein</fullName>
    </submittedName>
</protein>
<sequence>MSTAREFRKAALMGLELASMWSAKPRLLHAQGTVKAYDLGGGRPLFLLTFKVAQLNNGTGNLSDNLLSSKLEKVVFFINLQDMESSLSCRISFQKMEYGSLDIEFNEPEDRRVALGMVVV</sequence>